<dbReference type="PANTHER" id="PTHR31047:SF0">
    <property type="entry name" value="MEIOTICALLY UP-REGULATED GENE 157 PROTEIN"/>
    <property type="match status" value="1"/>
</dbReference>
<protein>
    <recommendedName>
        <fullName evidence="3">Metal-independent alpha-mannosidase</fullName>
    </recommendedName>
</protein>
<dbReference type="SMART" id="SM01149">
    <property type="entry name" value="DUF1237"/>
    <property type="match status" value="1"/>
</dbReference>
<name>A0A5C5Z8X9_9BACT</name>
<dbReference type="OrthoDB" id="181472at2"/>
<comment type="caution">
    <text evidence="1">The sequence shown here is derived from an EMBL/GenBank/DDBJ whole genome shotgun (WGS) entry which is preliminary data.</text>
</comment>
<proteinExistence type="predicted"/>
<sequence length="495" mass="55743">MTSKLNFRDTTNNPKLVSRREALTTAAGVTLAFASGSVAKAAGTEAGVTKFISKRPAPDQRHFTSPSVEETIKKVRAKIADPELGWLFENCYPNTLDTTVDYEEIDGKPDAFIITGDIDAMWLRDSTAQVWPYLTYLKADQKLSRLVKGLVHRQNMCILLDPYANAFYKDMTRPSHWASDRPAPIPGVHERKWEIDSLCYPIRLANAYYEETGDASIFDDEWQQAMRLVVSTLRVEQRKDDTTPYRFTRETSRMLDAPPFDGTSRPINPVGLIVSAFRPSDDSSLYPFLIPSNLFAVQSLRQLATIFSKHVKDNAFAAECTAFADEVQAAIDKYAVVSHLDFGKIYAYEVDGFGNAAFWDDANVPSLMSLAYLGVHKPSDPLYVRTRKFLLSENNPYFLRGTAASGQASPHTGKVRIWPMGIILRALSSTSEEEIFECLTMLRNTHGGTGFMHEAFNKDDPADYTRDWFAWANTLFGELIVKVHDEYPELLSRSF</sequence>
<evidence type="ECO:0000313" key="1">
    <source>
        <dbReference type="EMBL" id="TWT83655.1"/>
    </source>
</evidence>
<organism evidence="1 2">
    <name type="scientific">Novipirellula herctigrandis</name>
    <dbReference type="NCBI Taxonomy" id="2527986"/>
    <lineage>
        <taxon>Bacteria</taxon>
        <taxon>Pseudomonadati</taxon>
        <taxon>Planctomycetota</taxon>
        <taxon>Planctomycetia</taxon>
        <taxon>Pirellulales</taxon>
        <taxon>Pirellulaceae</taxon>
        <taxon>Novipirellula</taxon>
    </lineage>
</organism>
<dbReference type="GO" id="GO:0005975">
    <property type="term" value="P:carbohydrate metabolic process"/>
    <property type="evidence" value="ECO:0007669"/>
    <property type="project" value="InterPro"/>
</dbReference>
<dbReference type="Gene3D" id="1.50.10.10">
    <property type="match status" value="1"/>
</dbReference>
<dbReference type="InterPro" id="IPR008928">
    <property type="entry name" value="6-hairpin_glycosidase_sf"/>
</dbReference>
<dbReference type="PIRSF" id="PIRSF028846">
    <property type="entry name" value="UCP028846"/>
    <property type="match status" value="1"/>
</dbReference>
<dbReference type="Pfam" id="PF06824">
    <property type="entry name" value="Glyco_hydro_125"/>
    <property type="match status" value="1"/>
</dbReference>
<dbReference type="InterPro" id="IPR008313">
    <property type="entry name" value="GH125"/>
</dbReference>
<dbReference type="Proteomes" id="UP000315010">
    <property type="component" value="Unassembled WGS sequence"/>
</dbReference>
<dbReference type="PROSITE" id="PS51318">
    <property type="entry name" value="TAT"/>
    <property type="match status" value="1"/>
</dbReference>
<dbReference type="AlphaFoldDB" id="A0A5C5Z8X9"/>
<gene>
    <name evidence="1" type="ORF">CA13_51220</name>
</gene>
<keyword evidence="2" id="KW-1185">Reference proteome</keyword>
<dbReference type="SUPFAM" id="SSF48208">
    <property type="entry name" value="Six-hairpin glycosidases"/>
    <property type="match status" value="1"/>
</dbReference>
<evidence type="ECO:0000313" key="2">
    <source>
        <dbReference type="Proteomes" id="UP000315010"/>
    </source>
</evidence>
<accession>A0A5C5Z8X9</accession>
<evidence type="ECO:0008006" key="3">
    <source>
        <dbReference type="Google" id="ProtNLM"/>
    </source>
</evidence>
<dbReference type="InterPro" id="IPR006311">
    <property type="entry name" value="TAT_signal"/>
</dbReference>
<dbReference type="EMBL" id="SJPJ01000001">
    <property type="protein sequence ID" value="TWT83655.1"/>
    <property type="molecule type" value="Genomic_DNA"/>
</dbReference>
<dbReference type="PANTHER" id="PTHR31047">
    <property type="entry name" value="MEIOTICALLY UP-REGULATED GENE 157 PROTEIN"/>
    <property type="match status" value="1"/>
</dbReference>
<reference evidence="1 2" key="1">
    <citation type="submission" date="2019-02" db="EMBL/GenBank/DDBJ databases">
        <title>Deep-cultivation of Planctomycetes and their phenomic and genomic characterization uncovers novel biology.</title>
        <authorList>
            <person name="Wiegand S."/>
            <person name="Jogler M."/>
            <person name="Boedeker C."/>
            <person name="Pinto D."/>
            <person name="Vollmers J."/>
            <person name="Rivas-Marin E."/>
            <person name="Kohn T."/>
            <person name="Peeters S.H."/>
            <person name="Heuer A."/>
            <person name="Rast P."/>
            <person name="Oberbeckmann S."/>
            <person name="Bunk B."/>
            <person name="Jeske O."/>
            <person name="Meyerdierks A."/>
            <person name="Storesund J.E."/>
            <person name="Kallscheuer N."/>
            <person name="Luecker S."/>
            <person name="Lage O.M."/>
            <person name="Pohl T."/>
            <person name="Merkel B.J."/>
            <person name="Hornburger P."/>
            <person name="Mueller R.-W."/>
            <person name="Bruemmer F."/>
            <person name="Labrenz M."/>
            <person name="Spormann A.M."/>
            <person name="Op Den Camp H."/>
            <person name="Overmann J."/>
            <person name="Amann R."/>
            <person name="Jetten M.S.M."/>
            <person name="Mascher T."/>
            <person name="Medema M.H."/>
            <person name="Devos D.P."/>
            <person name="Kaster A.-K."/>
            <person name="Ovreas L."/>
            <person name="Rohde M."/>
            <person name="Galperin M.Y."/>
            <person name="Jogler C."/>
        </authorList>
    </citation>
    <scope>NUCLEOTIDE SEQUENCE [LARGE SCALE GENOMIC DNA]</scope>
    <source>
        <strain evidence="1 2">CA13</strain>
    </source>
</reference>
<dbReference type="InterPro" id="IPR012341">
    <property type="entry name" value="6hp_glycosidase-like_sf"/>
</dbReference>
<dbReference type="RefSeq" id="WP_146400957.1">
    <property type="nucleotide sequence ID" value="NZ_SJPJ01000001.1"/>
</dbReference>